<keyword evidence="3" id="KW-0949">S-adenosyl-L-methionine</keyword>
<dbReference type="GO" id="GO:0008033">
    <property type="term" value="P:tRNA processing"/>
    <property type="evidence" value="ECO:0007669"/>
    <property type="project" value="UniProtKB-KW"/>
</dbReference>
<comment type="similarity">
    <text evidence="5">Belongs to the TDD superfamily. DTWD2 family.</text>
</comment>
<comment type="caution">
    <text evidence="8">The sequence shown here is derived from an EMBL/GenBank/DDBJ whole genome shotgun (WGS) entry which is preliminary data.</text>
</comment>
<reference evidence="8" key="1">
    <citation type="journal article" date="2023" name="G3 (Bethesda)">
        <title>A reference genome for the long-term kleptoplast-retaining sea slug Elysia crispata morphotype clarki.</title>
        <authorList>
            <person name="Eastman K.E."/>
            <person name="Pendleton A.L."/>
            <person name="Shaikh M.A."/>
            <person name="Suttiyut T."/>
            <person name="Ogas R."/>
            <person name="Tomko P."/>
            <person name="Gavelis G."/>
            <person name="Widhalm J.R."/>
            <person name="Wisecaver J.H."/>
        </authorList>
    </citation>
    <scope>NUCLEOTIDE SEQUENCE</scope>
    <source>
        <strain evidence="8">ECLA1</strain>
    </source>
</reference>
<evidence type="ECO:0000256" key="4">
    <source>
        <dbReference type="ARBA" id="ARBA00022694"/>
    </source>
</evidence>
<evidence type="ECO:0000256" key="6">
    <source>
        <dbReference type="ARBA" id="ARBA00048718"/>
    </source>
</evidence>
<gene>
    <name evidence="8" type="ORF">RRG08_014529</name>
</gene>
<evidence type="ECO:0000256" key="1">
    <source>
        <dbReference type="ARBA" id="ARBA00012386"/>
    </source>
</evidence>
<dbReference type="EC" id="2.5.1.25" evidence="1"/>
<organism evidence="8 9">
    <name type="scientific">Elysia crispata</name>
    <name type="common">lettuce slug</name>
    <dbReference type="NCBI Taxonomy" id="231223"/>
    <lineage>
        <taxon>Eukaryota</taxon>
        <taxon>Metazoa</taxon>
        <taxon>Spiralia</taxon>
        <taxon>Lophotrochozoa</taxon>
        <taxon>Mollusca</taxon>
        <taxon>Gastropoda</taxon>
        <taxon>Heterobranchia</taxon>
        <taxon>Euthyneura</taxon>
        <taxon>Panpulmonata</taxon>
        <taxon>Sacoglossa</taxon>
        <taxon>Placobranchoidea</taxon>
        <taxon>Plakobranchidae</taxon>
        <taxon>Elysia</taxon>
    </lineage>
</organism>
<dbReference type="SMART" id="SM01144">
    <property type="entry name" value="DTW"/>
    <property type="match status" value="1"/>
</dbReference>
<evidence type="ECO:0000256" key="5">
    <source>
        <dbReference type="ARBA" id="ARBA00034489"/>
    </source>
</evidence>
<keyword evidence="2" id="KW-0808">Transferase</keyword>
<feature type="domain" description="DTW" evidence="7">
    <location>
        <begin position="30"/>
        <end position="222"/>
    </location>
</feature>
<dbReference type="InterPro" id="IPR039262">
    <property type="entry name" value="DTWD2/TAPT"/>
</dbReference>
<accession>A0AAE1E625</accession>
<evidence type="ECO:0000313" key="8">
    <source>
        <dbReference type="EMBL" id="KAK3795719.1"/>
    </source>
</evidence>
<protein>
    <recommendedName>
        <fullName evidence="1">tRNA-uridine aminocarboxypropyltransferase</fullName>
        <ecNumber evidence="1">2.5.1.25</ecNumber>
    </recommendedName>
</protein>
<evidence type="ECO:0000256" key="2">
    <source>
        <dbReference type="ARBA" id="ARBA00022679"/>
    </source>
</evidence>
<dbReference type="Proteomes" id="UP001283361">
    <property type="component" value="Unassembled WGS sequence"/>
</dbReference>
<dbReference type="InterPro" id="IPR005636">
    <property type="entry name" value="DTW"/>
</dbReference>
<proteinExistence type="inferred from homology"/>
<dbReference type="GO" id="GO:0016432">
    <property type="term" value="F:tRNA-uridine aminocarboxypropyltransferase activity"/>
    <property type="evidence" value="ECO:0007669"/>
    <property type="project" value="UniProtKB-EC"/>
</dbReference>
<keyword evidence="9" id="KW-1185">Reference proteome</keyword>
<dbReference type="AlphaFoldDB" id="A0AAE1E625"/>
<comment type="catalytic activity">
    <reaction evidence="6">
        <text>a uridine in tRNA + S-adenosyl-L-methionine = a 3-[(3S)-3-amino-3-carboxypropyl]uridine in tRNA + S-methyl-5'-thioadenosine + H(+)</text>
        <dbReference type="Rhea" id="RHEA:62432"/>
        <dbReference type="Rhea" id="RHEA-COMP:13339"/>
        <dbReference type="Rhea" id="RHEA-COMP:16092"/>
        <dbReference type="ChEBI" id="CHEBI:15378"/>
        <dbReference type="ChEBI" id="CHEBI:17509"/>
        <dbReference type="ChEBI" id="CHEBI:59789"/>
        <dbReference type="ChEBI" id="CHEBI:65315"/>
        <dbReference type="ChEBI" id="CHEBI:82930"/>
        <dbReference type="EC" id="2.5.1.25"/>
    </reaction>
</comment>
<dbReference type="PANTHER" id="PTHR21392">
    <property type="entry name" value="TRNA-URIDINE AMINOCARBOXYPROPYLTRANSFERASE 2"/>
    <property type="match status" value="1"/>
</dbReference>
<evidence type="ECO:0000259" key="7">
    <source>
        <dbReference type="SMART" id="SM01144"/>
    </source>
</evidence>
<name>A0AAE1E625_9GAST</name>
<dbReference type="PANTHER" id="PTHR21392:SF0">
    <property type="entry name" value="TRNA-URIDINE AMINOCARBOXYPROPYLTRANSFERASE 2"/>
    <property type="match status" value="1"/>
</dbReference>
<keyword evidence="4" id="KW-0819">tRNA processing</keyword>
<evidence type="ECO:0000313" key="9">
    <source>
        <dbReference type="Proteomes" id="UP001283361"/>
    </source>
</evidence>
<evidence type="ECO:0000256" key="3">
    <source>
        <dbReference type="ARBA" id="ARBA00022691"/>
    </source>
</evidence>
<dbReference type="Pfam" id="PF03942">
    <property type="entry name" value="DTW"/>
    <property type="match status" value="1"/>
</dbReference>
<sequence length="262" mass="29731">MATAVVPSENELDAIELFASLDVFDNQICKRSLCTKCKRPLTVCWCPYLPRERLAICTKLYILQHPFEESRCLRTVPILQNCVAEDKCHVIRGKRFPQSKYPELMSVLESPNTLLLYPGDDAVDISELPVDITYNLVLLDGTWAQAKGIYTQNPVLKNLKKVQLQTDIKSKYVIRTQPCDSALSTLEAAAAAISILEGRDDAYEVVTHPLQALCDFQLQHGAAEHQSREFKIENGLWKKPLRRSVQRRLAEKRAQEQMKSST</sequence>
<dbReference type="EMBL" id="JAWDGP010001005">
    <property type="protein sequence ID" value="KAK3795719.1"/>
    <property type="molecule type" value="Genomic_DNA"/>
</dbReference>